<dbReference type="Pfam" id="PF00583">
    <property type="entry name" value="Acetyltransf_1"/>
    <property type="match status" value="1"/>
</dbReference>
<keyword evidence="3" id="KW-1185">Reference proteome</keyword>
<comment type="caution">
    <text evidence="2">The sequence shown here is derived from an EMBL/GenBank/DDBJ whole genome shotgun (WGS) entry which is preliminary data.</text>
</comment>
<feature type="domain" description="N-acetyltransferase" evidence="1">
    <location>
        <begin position="4"/>
        <end position="157"/>
    </location>
</feature>
<dbReference type="InterPro" id="IPR016181">
    <property type="entry name" value="Acyl_CoA_acyltransferase"/>
</dbReference>
<dbReference type="Gene3D" id="3.40.630.30">
    <property type="match status" value="1"/>
</dbReference>
<evidence type="ECO:0000313" key="3">
    <source>
        <dbReference type="Proteomes" id="UP001157186"/>
    </source>
</evidence>
<gene>
    <name evidence="2" type="ORF">tinsulaeT_03840</name>
</gene>
<organism evidence="2 3">
    <name type="scientific">Thalassotalea insulae</name>
    <dbReference type="NCBI Taxonomy" id="2056778"/>
    <lineage>
        <taxon>Bacteria</taxon>
        <taxon>Pseudomonadati</taxon>
        <taxon>Pseudomonadota</taxon>
        <taxon>Gammaproteobacteria</taxon>
        <taxon>Alteromonadales</taxon>
        <taxon>Colwelliaceae</taxon>
        <taxon>Thalassotalea</taxon>
    </lineage>
</organism>
<dbReference type="Proteomes" id="UP001157186">
    <property type="component" value="Unassembled WGS sequence"/>
</dbReference>
<dbReference type="CDD" id="cd04301">
    <property type="entry name" value="NAT_SF"/>
    <property type="match status" value="1"/>
</dbReference>
<reference evidence="2 3" key="1">
    <citation type="submission" date="2023-03" db="EMBL/GenBank/DDBJ databases">
        <title>Draft genome sequence of Thalassotalea insulae KCTC 62186T.</title>
        <authorList>
            <person name="Sawabe T."/>
        </authorList>
    </citation>
    <scope>NUCLEOTIDE SEQUENCE [LARGE SCALE GENOMIC DNA]</scope>
    <source>
        <strain evidence="2 3">KCTC 62186</strain>
    </source>
</reference>
<dbReference type="RefSeq" id="WP_284242875.1">
    <property type="nucleotide sequence ID" value="NZ_BSST01000001.1"/>
</dbReference>
<evidence type="ECO:0000259" key="1">
    <source>
        <dbReference type="PROSITE" id="PS51186"/>
    </source>
</evidence>
<dbReference type="EMBL" id="BSST01000001">
    <property type="protein sequence ID" value="GLX77044.1"/>
    <property type="molecule type" value="Genomic_DNA"/>
</dbReference>
<name>A0ABQ6GP12_9GAMM</name>
<sequence length="162" mass="18577">MKQTKLNEFSLNYLAELRSWFNEQTELDKWAGPNFRFPHTAQSFAQDLNTETLASYCLVNENDELLAFGQYYQRLTCCHLGRLVVNPKYRGKGLASTLIKALAKKGMQQLKLSSLSLFVLADNLTALNAYKKIGFIEQDYPEPLPLENCLYMVLPMPTWLNS</sequence>
<accession>A0ABQ6GP12</accession>
<dbReference type="SUPFAM" id="SSF55729">
    <property type="entry name" value="Acyl-CoA N-acyltransferases (Nat)"/>
    <property type="match status" value="1"/>
</dbReference>
<protein>
    <recommendedName>
        <fullName evidence="1">N-acetyltransferase domain-containing protein</fullName>
    </recommendedName>
</protein>
<dbReference type="InterPro" id="IPR000182">
    <property type="entry name" value="GNAT_dom"/>
</dbReference>
<proteinExistence type="predicted"/>
<dbReference type="PROSITE" id="PS51186">
    <property type="entry name" value="GNAT"/>
    <property type="match status" value="1"/>
</dbReference>
<evidence type="ECO:0000313" key="2">
    <source>
        <dbReference type="EMBL" id="GLX77044.1"/>
    </source>
</evidence>